<accession>A0A8H6XST7</accession>
<dbReference type="AlphaFoldDB" id="A0A8H6XST7"/>
<name>A0A8H6XST7_9AGAR</name>
<evidence type="ECO:0000313" key="2">
    <source>
        <dbReference type="Proteomes" id="UP000620124"/>
    </source>
</evidence>
<protein>
    <submittedName>
        <fullName evidence="1">Uncharacterized protein</fullName>
    </submittedName>
</protein>
<gene>
    <name evidence="1" type="ORF">MVEN_01600800</name>
</gene>
<dbReference type="OrthoDB" id="2842104at2759"/>
<comment type="caution">
    <text evidence="1">The sequence shown here is derived from an EMBL/GenBank/DDBJ whole genome shotgun (WGS) entry which is preliminary data.</text>
</comment>
<proteinExistence type="predicted"/>
<keyword evidence="2" id="KW-1185">Reference proteome</keyword>
<dbReference type="Proteomes" id="UP000620124">
    <property type="component" value="Unassembled WGS sequence"/>
</dbReference>
<sequence length="308" mass="34783">MDATFSGHHGPRLPRELECTIFEAAALSRPTSIPQLALVAWRVNHWVEPLLYQVLFVSRYSESYSSRGIHQKSGLPVSNAEILLGKIANKPAEFLRSSVKHLFLDVFKKSDVEAILMACICVTNLFIETSSTPDPRTLAGLQCLHHLTIDIETLFGGPDIDFSHPLFRNITHLELLDDYRQGLRMDVLCSGLALIPHLTHIAFNTIPKRPELGGLSVLHARLRADIRLQCILFLSPDVRDAMRARRVLSGDDRIVCIDQDAYRLDWIHGARTGEDYWTLAEAFIAAKRAGKVDRMLYNISDDDDSWRT</sequence>
<reference evidence="1" key="1">
    <citation type="submission" date="2020-05" db="EMBL/GenBank/DDBJ databases">
        <title>Mycena genomes resolve the evolution of fungal bioluminescence.</title>
        <authorList>
            <person name="Tsai I.J."/>
        </authorList>
    </citation>
    <scope>NUCLEOTIDE SEQUENCE</scope>
    <source>
        <strain evidence="1">CCC161011</strain>
    </source>
</reference>
<dbReference type="EMBL" id="JACAZI010000013">
    <property type="protein sequence ID" value="KAF7345799.1"/>
    <property type="molecule type" value="Genomic_DNA"/>
</dbReference>
<organism evidence="1 2">
    <name type="scientific">Mycena venus</name>
    <dbReference type="NCBI Taxonomy" id="2733690"/>
    <lineage>
        <taxon>Eukaryota</taxon>
        <taxon>Fungi</taxon>
        <taxon>Dikarya</taxon>
        <taxon>Basidiomycota</taxon>
        <taxon>Agaricomycotina</taxon>
        <taxon>Agaricomycetes</taxon>
        <taxon>Agaricomycetidae</taxon>
        <taxon>Agaricales</taxon>
        <taxon>Marasmiineae</taxon>
        <taxon>Mycenaceae</taxon>
        <taxon>Mycena</taxon>
    </lineage>
</organism>
<evidence type="ECO:0000313" key="1">
    <source>
        <dbReference type="EMBL" id="KAF7345799.1"/>
    </source>
</evidence>